<dbReference type="Gene3D" id="3.90.1150.10">
    <property type="entry name" value="Aspartate Aminotransferase, domain 1"/>
    <property type="match status" value="1"/>
</dbReference>
<dbReference type="EC" id="2.5.1.49" evidence="7"/>
<evidence type="ECO:0000256" key="3">
    <source>
        <dbReference type="ARBA" id="ARBA00022679"/>
    </source>
</evidence>
<sequence length="434" mass="46821">MSDIRDSKNWGFNTKQVQAGQEHADPATGARCVPIYQSASYAFDSADSAEARFALREAGSIYSRLGNPTNDVLEARVAALEGGSAALAVASGTAAIVYAIQAVAQHGEHIVAVRTLYGGSYNLFANTLPLVSGVTTTFVESDDYEGWEAAIQDNTKALYIEVVGNPNSNVTDIERIAEIAHRHGLPLIVDSTFTPPYLIKPFEHGADVVIHSATKFFGGHGSTIGGLIVDGGKFDWSASGKYPWIAEPNPSYHGLNFYEAVGPAAFAVYCRAILLRDGGASLSAFDAFLLLQGIETLSLRVERHVSNALEIVEYLDKHPQVERVHHPSLPSEPSHEIYKKYFPKGAGSIFTFDLKGGRDDAKKFIDNLPIFSDLANVADVKSLVIHPASTTHSQLSEEELYAQGITPSTIRLSIGIEDVEDLKAALDVAFEAIK</sequence>
<evidence type="ECO:0000256" key="6">
    <source>
        <dbReference type="RuleBase" id="RU362118"/>
    </source>
</evidence>
<accession>A0A2S0L668</accession>
<evidence type="ECO:0000256" key="1">
    <source>
        <dbReference type="ARBA" id="ARBA00001933"/>
    </source>
</evidence>
<dbReference type="InterPro" id="IPR006235">
    <property type="entry name" value="OAc-hSer/O-AcSer_sulfhydrylase"/>
</dbReference>
<dbReference type="GO" id="GO:0030170">
    <property type="term" value="F:pyridoxal phosphate binding"/>
    <property type="evidence" value="ECO:0007669"/>
    <property type="project" value="InterPro"/>
</dbReference>
<dbReference type="CDD" id="cd00614">
    <property type="entry name" value="CGS_like"/>
    <property type="match status" value="1"/>
</dbReference>
<evidence type="ECO:0000313" key="7">
    <source>
        <dbReference type="EMBL" id="AVM48736.1"/>
    </source>
</evidence>
<dbReference type="NCBIfam" id="TIGR01326">
    <property type="entry name" value="OAH_OAS_sulfhy"/>
    <property type="match status" value="1"/>
</dbReference>
<dbReference type="PROSITE" id="PS00868">
    <property type="entry name" value="CYS_MET_METAB_PP"/>
    <property type="match status" value="1"/>
</dbReference>
<proteinExistence type="inferred from homology"/>
<dbReference type="GO" id="GO:0005737">
    <property type="term" value="C:cytoplasm"/>
    <property type="evidence" value="ECO:0007669"/>
    <property type="project" value="TreeGrafter"/>
</dbReference>
<keyword evidence="3 7" id="KW-0808">Transferase</keyword>
<dbReference type="GO" id="GO:0004124">
    <property type="term" value="F:cysteine synthase activity"/>
    <property type="evidence" value="ECO:0007669"/>
    <property type="project" value="TreeGrafter"/>
</dbReference>
<dbReference type="GeneID" id="78392141"/>
<dbReference type="EMBL" id="CP027228">
    <property type="protein sequence ID" value="AVM48736.1"/>
    <property type="molecule type" value="Genomic_DNA"/>
</dbReference>
<dbReference type="Proteomes" id="UP000237883">
    <property type="component" value="Chromosome"/>
</dbReference>
<dbReference type="Pfam" id="PF01053">
    <property type="entry name" value="Cys_Met_Meta_PP"/>
    <property type="match status" value="1"/>
</dbReference>
<dbReference type="GO" id="GO:0003961">
    <property type="term" value="F:O-acetylhomoserine aminocarboxypropyltransferase activity"/>
    <property type="evidence" value="ECO:0007669"/>
    <property type="project" value="UniProtKB-EC"/>
</dbReference>
<keyword evidence="8" id="KW-1185">Reference proteome</keyword>
<dbReference type="GO" id="GO:0071269">
    <property type="term" value="P:L-homocysteine biosynthetic process"/>
    <property type="evidence" value="ECO:0007669"/>
    <property type="project" value="TreeGrafter"/>
</dbReference>
<dbReference type="InterPro" id="IPR054542">
    <property type="entry name" value="Cys_met_metab_PP"/>
</dbReference>
<dbReference type="InterPro" id="IPR015421">
    <property type="entry name" value="PyrdxlP-dep_Trfase_major"/>
</dbReference>
<dbReference type="PANTHER" id="PTHR43797">
    <property type="entry name" value="HOMOCYSTEINE/CYSTEINE SYNTHASE"/>
    <property type="match status" value="1"/>
</dbReference>
<dbReference type="PANTHER" id="PTHR43797:SF2">
    <property type="entry name" value="HOMOCYSTEINE_CYSTEINE SYNTHASE"/>
    <property type="match status" value="1"/>
</dbReference>
<dbReference type="InterPro" id="IPR000277">
    <property type="entry name" value="Cys/Met-Metab_PyrdxlP-dep_enz"/>
</dbReference>
<dbReference type="KEGG" id="mdv:C5Q96_07660"/>
<gene>
    <name evidence="7" type="ORF">C5Q96_07660</name>
</gene>
<dbReference type="GO" id="GO:0019346">
    <property type="term" value="P:transsulfuration"/>
    <property type="evidence" value="ECO:0007669"/>
    <property type="project" value="InterPro"/>
</dbReference>
<dbReference type="Gene3D" id="3.40.640.10">
    <property type="entry name" value="Type I PLP-dependent aspartate aminotransferase-like (Major domain)"/>
    <property type="match status" value="1"/>
</dbReference>
<dbReference type="AlphaFoldDB" id="A0A2S0L668"/>
<dbReference type="FunFam" id="3.40.640.10:FF:000035">
    <property type="entry name" value="O-succinylhomoserine sulfhydrylase"/>
    <property type="match status" value="1"/>
</dbReference>
<dbReference type="GO" id="GO:0006535">
    <property type="term" value="P:cysteine biosynthetic process from serine"/>
    <property type="evidence" value="ECO:0007669"/>
    <property type="project" value="TreeGrafter"/>
</dbReference>
<organism evidence="7 8">
    <name type="scientific">Mogibacterium diversum</name>
    <dbReference type="NCBI Taxonomy" id="114527"/>
    <lineage>
        <taxon>Bacteria</taxon>
        <taxon>Bacillati</taxon>
        <taxon>Bacillota</taxon>
        <taxon>Clostridia</taxon>
        <taxon>Peptostreptococcales</taxon>
        <taxon>Anaerovoracaceae</taxon>
        <taxon>Mogibacterium</taxon>
    </lineage>
</organism>
<evidence type="ECO:0000313" key="8">
    <source>
        <dbReference type="Proteomes" id="UP000237883"/>
    </source>
</evidence>
<feature type="modified residue" description="N6-(pyridoxal phosphate)lysine" evidence="5">
    <location>
        <position position="215"/>
    </location>
</feature>
<evidence type="ECO:0000256" key="4">
    <source>
        <dbReference type="ARBA" id="ARBA00022898"/>
    </source>
</evidence>
<dbReference type="PIRSF" id="PIRSF001434">
    <property type="entry name" value="CGS"/>
    <property type="match status" value="1"/>
</dbReference>
<evidence type="ECO:0000256" key="5">
    <source>
        <dbReference type="PIRSR" id="PIRSR001434-2"/>
    </source>
</evidence>
<comment type="similarity">
    <text evidence="2 6">Belongs to the trans-sulfuration enzymes family.</text>
</comment>
<name>A0A2S0L668_9FIRM</name>
<dbReference type="InterPro" id="IPR015424">
    <property type="entry name" value="PyrdxlP-dep_Trfase"/>
</dbReference>
<dbReference type="SUPFAM" id="SSF53383">
    <property type="entry name" value="PLP-dependent transferases"/>
    <property type="match status" value="1"/>
</dbReference>
<dbReference type="InterPro" id="IPR015422">
    <property type="entry name" value="PyrdxlP-dep_Trfase_small"/>
</dbReference>
<protein>
    <submittedName>
        <fullName evidence="7">O-acetylhomoserine aminocarboxypropyltransferase</fullName>
        <ecNumber evidence="7">2.5.1.49</ecNumber>
    </submittedName>
</protein>
<dbReference type="RefSeq" id="WP_106057790.1">
    <property type="nucleotide sequence ID" value="NZ_CP027228.1"/>
</dbReference>
<evidence type="ECO:0000256" key="2">
    <source>
        <dbReference type="ARBA" id="ARBA00009077"/>
    </source>
</evidence>
<reference evidence="8" key="1">
    <citation type="submission" date="2018-02" db="EMBL/GenBank/DDBJ databases">
        <authorList>
            <person name="Holder M.E."/>
            <person name="Ajami N.J."/>
            <person name="Petrosino J.F."/>
        </authorList>
    </citation>
    <scope>NUCLEOTIDE SEQUENCE [LARGE SCALE GENOMIC DNA]</scope>
    <source>
        <strain evidence="8">CCUG 47132</strain>
    </source>
</reference>
<dbReference type="OrthoDB" id="9780685at2"/>
<comment type="cofactor">
    <cofactor evidence="1 6">
        <name>pyridoxal 5'-phosphate</name>
        <dbReference type="ChEBI" id="CHEBI:597326"/>
    </cofactor>
</comment>
<keyword evidence="4 5" id="KW-0663">Pyridoxal phosphate</keyword>